<dbReference type="SUPFAM" id="SSF82171">
    <property type="entry name" value="DPP6 N-terminal domain-like"/>
    <property type="match status" value="1"/>
</dbReference>
<dbReference type="OrthoDB" id="108903at2"/>
<dbReference type="InterPro" id="IPR001375">
    <property type="entry name" value="Peptidase_S9_cat"/>
</dbReference>
<dbReference type="Proteomes" id="UP000287857">
    <property type="component" value="Unassembled WGS sequence"/>
</dbReference>
<keyword evidence="3" id="KW-0378">Hydrolase</keyword>
<keyword evidence="2" id="KW-0645">Protease</keyword>
<dbReference type="Gene3D" id="3.40.50.1820">
    <property type="entry name" value="alpha/beta hydrolase"/>
    <property type="match status" value="1"/>
</dbReference>
<comment type="caution">
    <text evidence="5">The sequence shown here is derived from an EMBL/GenBank/DDBJ whole genome shotgun (WGS) entry which is preliminary data.</text>
</comment>
<name>A0A430A0C9_9ENTE</name>
<dbReference type="RefSeq" id="WP_125983300.1">
    <property type="nucleotide sequence ID" value="NZ_NGJS01000003.1"/>
</dbReference>
<sequence length="646" mass="73406">MRKMQGVDLFNLKTIGQPIDTKTHFFFLETSISQEENSYKNELISIHKKTRERTLWGIEGTISGQLKLAPNQKWLSFLSKGANNKQQIYIMPISGGRAYAVTKETESISHYQWSSTGMSLYFETEVPENKEKSKFAEAYVTDKLGYQTDGSGLKIKNSQYLIKKIDVASEHTSILLESSHKRRLVYAAADESFFLLADDLSRDEWTYGKTVYYYDVREQEQRSLTSEYSKGSFSFVGVSPDGSKCLLVGNDFRYSFVTQSNLYVYYFATGELVCLTDDFDEEIGDAIISDTQQANRGVDCHWLSDEEILFPVTQKGKIVWFKQNLTMESRTGMACSGSYHFTDSALIDDEHLLVGYSTPSQPSVLAELSLDTGKVTDIYNPNTKWLADVTLSESQEFWFKSVDDWQIQGWYLPPVEADENHPAILYIHGGPQVCYGESFFHEMQVHAANGYGVILLNPRGGEGYGQEFVSSILGDYGNKDYQDLMNGMDYILAEHPEIDMSRIYAAGGSYGGFMTNWIVGHTNRFRAAVTQRSISNWVSFYGTSDVGPFFVEFQLKRDLSDVEDLWKMSPLAYVHHVKTPTLVLHSEEDLRCPLEQGQQFYIGLKKAGVPTKLVMYPESSHGLSRAGLPNLRIHRLMEIAKWFETH</sequence>
<dbReference type="InterPro" id="IPR029058">
    <property type="entry name" value="AB_hydrolase_fold"/>
</dbReference>
<evidence type="ECO:0000256" key="1">
    <source>
        <dbReference type="ARBA" id="ARBA00010040"/>
    </source>
</evidence>
<dbReference type="InterPro" id="IPR011042">
    <property type="entry name" value="6-blade_b-propeller_TolB-like"/>
</dbReference>
<reference evidence="5 6" key="1">
    <citation type="submission" date="2017-05" db="EMBL/GenBank/DDBJ databases">
        <title>Vagococcus spp. assemblies.</title>
        <authorList>
            <person name="Gulvik C.A."/>
        </authorList>
    </citation>
    <scope>NUCLEOTIDE SEQUENCE [LARGE SCALE GENOMIC DNA]</scope>
    <source>
        <strain evidence="5 6">SS1995</strain>
    </source>
</reference>
<evidence type="ECO:0000256" key="3">
    <source>
        <dbReference type="ARBA" id="ARBA00022801"/>
    </source>
</evidence>
<evidence type="ECO:0000313" key="5">
    <source>
        <dbReference type="EMBL" id="RST99765.1"/>
    </source>
</evidence>
<gene>
    <name evidence="5" type="ORF">CBF37_03305</name>
</gene>
<dbReference type="Gene3D" id="2.120.10.30">
    <property type="entry name" value="TolB, C-terminal domain"/>
    <property type="match status" value="1"/>
</dbReference>
<organism evidence="5 6">
    <name type="scientific">Vagococcus vulneris</name>
    <dbReference type="NCBI Taxonomy" id="1977869"/>
    <lineage>
        <taxon>Bacteria</taxon>
        <taxon>Bacillati</taxon>
        <taxon>Bacillota</taxon>
        <taxon>Bacilli</taxon>
        <taxon>Lactobacillales</taxon>
        <taxon>Enterococcaceae</taxon>
        <taxon>Vagococcus</taxon>
    </lineage>
</organism>
<proteinExistence type="inferred from homology"/>
<dbReference type="FunFam" id="3.40.50.1820:FF:000028">
    <property type="entry name" value="S9 family peptidase"/>
    <property type="match status" value="1"/>
</dbReference>
<accession>A0A430A0C9</accession>
<comment type="similarity">
    <text evidence="1">Belongs to the peptidase S9C family.</text>
</comment>
<dbReference type="PANTHER" id="PTHR42776:SF27">
    <property type="entry name" value="DIPEPTIDYL PEPTIDASE FAMILY MEMBER 6"/>
    <property type="match status" value="1"/>
</dbReference>
<dbReference type="AlphaFoldDB" id="A0A430A0C9"/>
<dbReference type="SUPFAM" id="SSF53474">
    <property type="entry name" value="alpha/beta-Hydrolases"/>
    <property type="match status" value="1"/>
</dbReference>
<evidence type="ECO:0000256" key="2">
    <source>
        <dbReference type="ARBA" id="ARBA00022670"/>
    </source>
</evidence>
<keyword evidence="6" id="KW-1185">Reference proteome</keyword>
<dbReference type="PANTHER" id="PTHR42776">
    <property type="entry name" value="SERINE PEPTIDASE S9 FAMILY MEMBER"/>
    <property type="match status" value="1"/>
</dbReference>
<evidence type="ECO:0000313" key="6">
    <source>
        <dbReference type="Proteomes" id="UP000287857"/>
    </source>
</evidence>
<dbReference type="Gene3D" id="2.140.10.30">
    <property type="entry name" value="Dipeptidylpeptidase IV, N-terminal domain"/>
    <property type="match status" value="1"/>
</dbReference>
<evidence type="ECO:0000259" key="4">
    <source>
        <dbReference type="Pfam" id="PF00326"/>
    </source>
</evidence>
<dbReference type="Pfam" id="PF00326">
    <property type="entry name" value="Peptidase_S9"/>
    <property type="match status" value="1"/>
</dbReference>
<protein>
    <recommendedName>
        <fullName evidence="4">Peptidase S9 prolyl oligopeptidase catalytic domain-containing protein</fullName>
    </recommendedName>
</protein>
<dbReference type="GO" id="GO:0006508">
    <property type="term" value="P:proteolysis"/>
    <property type="evidence" value="ECO:0007669"/>
    <property type="project" value="UniProtKB-KW"/>
</dbReference>
<feature type="domain" description="Peptidase S9 prolyl oligopeptidase catalytic" evidence="4">
    <location>
        <begin position="438"/>
        <end position="645"/>
    </location>
</feature>
<dbReference type="EMBL" id="NGJS01000003">
    <property type="protein sequence ID" value="RST99765.1"/>
    <property type="molecule type" value="Genomic_DNA"/>
</dbReference>
<dbReference type="GO" id="GO:0004252">
    <property type="term" value="F:serine-type endopeptidase activity"/>
    <property type="evidence" value="ECO:0007669"/>
    <property type="project" value="TreeGrafter"/>
</dbReference>